<dbReference type="Pfam" id="PF05277">
    <property type="entry name" value="DUF726"/>
    <property type="match status" value="1"/>
</dbReference>
<name>A0AAD2DA65_EUPCR</name>
<dbReference type="GO" id="GO:0016020">
    <property type="term" value="C:membrane"/>
    <property type="evidence" value="ECO:0007669"/>
    <property type="project" value="UniProtKB-SubCell"/>
</dbReference>
<evidence type="ECO:0000313" key="5">
    <source>
        <dbReference type="EMBL" id="CAI2386752.1"/>
    </source>
</evidence>
<comment type="subcellular location">
    <subcellularLocation>
        <location evidence="1">Membrane</location>
        <topology evidence="1">Multi-pass membrane protein</topology>
    </subcellularLocation>
</comment>
<dbReference type="InterPro" id="IPR007941">
    <property type="entry name" value="DUF726"/>
</dbReference>
<dbReference type="AlphaFoldDB" id="A0AAD2DA65"/>
<evidence type="ECO:0008006" key="7">
    <source>
        <dbReference type="Google" id="ProtNLM"/>
    </source>
</evidence>
<protein>
    <recommendedName>
        <fullName evidence="7">DUF726 domain-containing protein</fullName>
    </recommendedName>
</protein>
<dbReference type="Proteomes" id="UP001295684">
    <property type="component" value="Unassembled WGS sequence"/>
</dbReference>
<sequence length="770" mass="89927">MESKEGYRELEETKSPGQEDIEFTMLLVIQAFFDEKLKSSELKKYFDSLNDLVTETDQLIDKEVDLFFSCEETKRDPNEILKGNFVNEDTFTPDAVKRNLGVFRREIAMREMHDKHHEMYNKVCTVLERYIKLQIDLLNKDREEILYFMDENEANVEEINIKLLKEHHPKLAGNLRKEVVNIPEFIIEYARSGLELALHNRDKIFLDFTEVIEEKDDYEDIQDQWYEAIYNISETIYKEELEFWDQTILSEKEKLIDKILSIFLFCQRLVNNREVKELKNFYSEMITWISKHTQWREMEQNNYEKILENNINTIESFHSEEDNPIFMKAKEFDLGDDQDSYQLKYIITHIAMYCTQNVNAKGQFCKGYYNASHVLFFRNFIKAFFPGVMSRKIIRTIEKAMGNFNHQILQFEYQDPLTAIPNIIHRDHDVKNRLIAKSFVNLVEENDDDLDEYLLQAPPRDTFGLKSEEEKQDIINKNFRDKTKALIAFNKVLGQCKDSETLNPKFELLSSESPCNKHVLISIGGLRGETNDLTKQWQKYLKSNKSLTVYAYRWKTKGMIPSMSDYVPSLFSLLDITSLLSKIELAYKVVKVPVDFKNRFLACAEMAKFYGKLLANCLILQFPFVNQSVSLFGFSLGAQVLYSCLEELCARKAHNIVYNVYFIEGAAGCGDNEQLSKVLSVVRGTIYNYYYYGDKSLHAFRGTTGVMPFGLAPILDPNGIKNEETKVKVASLAKGLRIVNIKKTNKELDNPQLKDDFEHNFARVLSKQKV</sequence>
<evidence type="ECO:0000256" key="3">
    <source>
        <dbReference type="ARBA" id="ARBA00022989"/>
    </source>
</evidence>
<reference evidence="5" key="1">
    <citation type="submission" date="2023-07" db="EMBL/GenBank/DDBJ databases">
        <authorList>
            <consortium name="AG Swart"/>
            <person name="Singh M."/>
            <person name="Singh A."/>
            <person name="Seah K."/>
            <person name="Emmerich C."/>
        </authorList>
    </citation>
    <scope>NUCLEOTIDE SEQUENCE</scope>
    <source>
        <strain evidence="5">DP1</strain>
    </source>
</reference>
<keyword evidence="3" id="KW-1133">Transmembrane helix</keyword>
<comment type="caution">
    <text evidence="5">The sequence shown here is derived from an EMBL/GenBank/DDBJ whole genome shotgun (WGS) entry which is preliminary data.</text>
</comment>
<evidence type="ECO:0000256" key="1">
    <source>
        <dbReference type="ARBA" id="ARBA00004141"/>
    </source>
</evidence>
<keyword evidence="6" id="KW-1185">Reference proteome</keyword>
<dbReference type="EMBL" id="CAMPGE010029283">
    <property type="protein sequence ID" value="CAI2386752.1"/>
    <property type="molecule type" value="Genomic_DNA"/>
</dbReference>
<dbReference type="PANTHER" id="PTHR17920:SF3">
    <property type="entry name" value="TRANSMEMBRANE AND COILED-COIL DOMAIN-CONTAINING PROTEIN 4"/>
    <property type="match status" value="1"/>
</dbReference>
<accession>A0AAD2DA65</accession>
<evidence type="ECO:0000256" key="4">
    <source>
        <dbReference type="ARBA" id="ARBA00023136"/>
    </source>
</evidence>
<evidence type="ECO:0000256" key="2">
    <source>
        <dbReference type="ARBA" id="ARBA00022692"/>
    </source>
</evidence>
<dbReference type="PANTHER" id="PTHR17920">
    <property type="entry name" value="TRANSMEMBRANE AND COILED-COIL DOMAIN-CONTAINING PROTEIN 4 TMCO4"/>
    <property type="match status" value="1"/>
</dbReference>
<evidence type="ECO:0000313" key="6">
    <source>
        <dbReference type="Proteomes" id="UP001295684"/>
    </source>
</evidence>
<keyword evidence="4" id="KW-0472">Membrane</keyword>
<gene>
    <name evidence="5" type="ORF">ECRASSUSDP1_LOCUS28376</name>
</gene>
<proteinExistence type="predicted"/>
<organism evidence="5 6">
    <name type="scientific">Euplotes crassus</name>
    <dbReference type="NCBI Taxonomy" id="5936"/>
    <lineage>
        <taxon>Eukaryota</taxon>
        <taxon>Sar</taxon>
        <taxon>Alveolata</taxon>
        <taxon>Ciliophora</taxon>
        <taxon>Intramacronucleata</taxon>
        <taxon>Spirotrichea</taxon>
        <taxon>Hypotrichia</taxon>
        <taxon>Euplotida</taxon>
        <taxon>Euplotidae</taxon>
        <taxon>Moneuplotes</taxon>
    </lineage>
</organism>
<keyword evidence="2" id="KW-0812">Transmembrane</keyword>